<accession>A0ABU2LZP9</accession>
<dbReference type="SUPFAM" id="SSF53850">
    <property type="entry name" value="Periplasmic binding protein-like II"/>
    <property type="match status" value="1"/>
</dbReference>
<dbReference type="PANTHER" id="PTHR43649:SF30">
    <property type="entry name" value="ABC TRANSPORTER SUBSTRATE-BINDING PROTEIN"/>
    <property type="match status" value="1"/>
</dbReference>
<dbReference type="InterPro" id="IPR050490">
    <property type="entry name" value="Bact_solute-bd_prot1"/>
</dbReference>
<dbReference type="Gene3D" id="3.40.190.10">
    <property type="entry name" value="Periplasmic binding protein-like II"/>
    <property type="match status" value="2"/>
</dbReference>
<dbReference type="InterPro" id="IPR006059">
    <property type="entry name" value="SBP"/>
</dbReference>
<name>A0ABU2LZP9_9ACTN</name>
<protein>
    <submittedName>
        <fullName evidence="2">ABC transporter substrate-binding protein</fullName>
    </submittedName>
</protein>
<keyword evidence="1" id="KW-0732">Signal</keyword>
<dbReference type="EMBL" id="JAVREM010000085">
    <property type="protein sequence ID" value="MDT0323076.1"/>
    <property type="molecule type" value="Genomic_DNA"/>
</dbReference>
<reference evidence="3" key="1">
    <citation type="submission" date="2023-07" db="EMBL/GenBank/DDBJ databases">
        <title>30 novel species of actinomycetes from the DSMZ collection.</title>
        <authorList>
            <person name="Nouioui I."/>
        </authorList>
    </citation>
    <scope>NUCLEOTIDE SEQUENCE [LARGE SCALE GENOMIC DNA]</scope>
    <source>
        <strain evidence="3">DSM 44918</strain>
    </source>
</reference>
<organism evidence="2 3">
    <name type="scientific">Streptomyces millisiae</name>
    <dbReference type="NCBI Taxonomy" id="3075542"/>
    <lineage>
        <taxon>Bacteria</taxon>
        <taxon>Bacillati</taxon>
        <taxon>Actinomycetota</taxon>
        <taxon>Actinomycetes</taxon>
        <taxon>Kitasatosporales</taxon>
        <taxon>Streptomycetaceae</taxon>
        <taxon>Streptomyces</taxon>
    </lineage>
</organism>
<comment type="caution">
    <text evidence="2">The sequence shown here is derived from an EMBL/GenBank/DDBJ whole genome shotgun (WGS) entry which is preliminary data.</text>
</comment>
<dbReference type="Pfam" id="PF01547">
    <property type="entry name" value="SBP_bac_1"/>
    <property type="match status" value="1"/>
</dbReference>
<proteinExistence type="predicted"/>
<sequence length="425" mass="45378">MRRRVMLAGTISAILAPALSGCGALDPGDDDPETLVFHHSLTAGSASFAVYDAVRAEFERENPGARVKDLVSGGTDLINVYETARLAGKEADVVLVNLAEKSLSWTDYDATVPVGGYLERWGLRDRVLPQALPEWTDAEGRLVGFPWSGFSWPVAFNTRLLEAAGVSGVPRTAAQLVDAADRVRARGARGLVSIGGNDWSGQKLLMQIMQAHLPPERARRLFAEAGFASDAQALRGLEHFVELRDAGVFFDGAQGINADSMNSDFYTGQAAVVSMISGSLASVPPEVADVVELGGWPVPAGGVYDKPTALRGYTSAGLWISPNGEEKIDLVERFIRHLYREATAQRFVREAGEVLALRGPAESPDFPLVAAAVNLPESAVSYAVLPDLHVPPAVSQPLIRATSLAFTPGRDAQSIAADLDTAYRS</sequence>
<evidence type="ECO:0000313" key="3">
    <source>
        <dbReference type="Proteomes" id="UP001183420"/>
    </source>
</evidence>
<dbReference type="PROSITE" id="PS51257">
    <property type="entry name" value="PROKAR_LIPOPROTEIN"/>
    <property type="match status" value="1"/>
</dbReference>
<dbReference type="PANTHER" id="PTHR43649">
    <property type="entry name" value="ARABINOSE-BINDING PROTEIN-RELATED"/>
    <property type="match status" value="1"/>
</dbReference>
<dbReference type="RefSeq" id="WP_311604099.1">
    <property type="nucleotide sequence ID" value="NZ_JAVREM010000085.1"/>
</dbReference>
<dbReference type="Proteomes" id="UP001183420">
    <property type="component" value="Unassembled WGS sequence"/>
</dbReference>
<evidence type="ECO:0000256" key="1">
    <source>
        <dbReference type="SAM" id="SignalP"/>
    </source>
</evidence>
<feature type="signal peptide" evidence="1">
    <location>
        <begin position="1"/>
        <end position="20"/>
    </location>
</feature>
<evidence type="ECO:0000313" key="2">
    <source>
        <dbReference type="EMBL" id="MDT0323076.1"/>
    </source>
</evidence>
<keyword evidence="3" id="KW-1185">Reference proteome</keyword>
<feature type="chain" id="PRO_5047494171" evidence="1">
    <location>
        <begin position="21"/>
        <end position="425"/>
    </location>
</feature>
<gene>
    <name evidence="2" type="ORF">RNC47_32680</name>
</gene>